<dbReference type="InterPro" id="IPR002316">
    <property type="entry name" value="Pro-tRNA-ligase_IIa"/>
</dbReference>
<dbReference type="InParanoid" id="A0A0D2WVP5"/>
<dbReference type="InterPro" id="IPR045864">
    <property type="entry name" value="aa-tRNA-synth_II/BPL/LPL"/>
</dbReference>
<dbReference type="CDD" id="cd00778">
    <property type="entry name" value="ProRS_core_arch_euk"/>
    <property type="match status" value="1"/>
</dbReference>
<dbReference type="PANTHER" id="PTHR43382:SF2">
    <property type="entry name" value="BIFUNCTIONAL GLUTAMATE_PROLINE--TRNA LIGASE"/>
    <property type="match status" value="1"/>
</dbReference>
<dbReference type="EMBL" id="KE346371">
    <property type="protein sequence ID" value="KJE96338.1"/>
    <property type="molecule type" value="Genomic_DNA"/>
</dbReference>
<dbReference type="Pfam" id="PF03129">
    <property type="entry name" value="HGTP_anticodon"/>
    <property type="match status" value="1"/>
</dbReference>
<dbReference type="SUPFAM" id="SSF55681">
    <property type="entry name" value="Class II aaRS and biotin synthetases"/>
    <property type="match status" value="1"/>
</dbReference>
<dbReference type="SUPFAM" id="SSF52954">
    <property type="entry name" value="Class II aaRS ABD-related"/>
    <property type="match status" value="1"/>
</dbReference>
<keyword evidence="5" id="KW-0648">Protein biosynthesis</keyword>
<keyword evidence="4" id="KW-0067">ATP-binding</keyword>
<dbReference type="InterPro" id="IPR002314">
    <property type="entry name" value="aa-tRNA-synt_IIb"/>
</dbReference>
<dbReference type="InterPro" id="IPR036621">
    <property type="entry name" value="Anticodon-bd_dom_sf"/>
</dbReference>
<dbReference type="PhylomeDB" id="A0A0D2WVP5"/>
<evidence type="ECO:0000256" key="4">
    <source>
        <dbReference type="ARBA" id="ARBA00022840"/>
    </source>
</evidence>
<evidence type="ECO:0000256" key="6">
    <source>
        <dbReference type="ARBA" id="ARBA00023146"/>
    </source>
</evidence>
<dbReference type="FunFam" id="3.40.50.800:FF:000005">
    <property type="entry name" value="bifunctional glutamate/proline--tRNA ligase"/>
    <property type="match status" value="1"/>
</dbReference>
<keyword evidence="11" id="KW-1185">Reference proteome</keyword>
<dbReference type="GO" id="GO:0017101">
    <property type="term" value="C:aminoacyl-tRNA synthetase multienzyme complex"/>
    <property type="evidence" value="ECO:0007669"/>
    <property type="project" value="TreeGrafter"/>
</dbReference>
<evidence type="ECO:0000313" key="10">
    <source>
        <dbReference type="EMBL" id="KJE96338.1"/>
    </source>
</evidence>
<dbReference type="Pfam" id="PF09180">
    <property type="entry name" value="ProRS-C_1"/>
    <property type="match status" value="1"/>
</dbReference>
<dbReference type="Gene3D" id="3.40.50.800">
    <property type="entry name" value="Anticodon-binding domain"/>
    <property type="match status" value="1"/>
</dbReference>
<dbReference type="GO" id="GO:0004827">
    <property type="term" value="F:proline-tRNA ligase activity"/>
    <property type="evidence" value="ECO:0007669"/>
    <property type="project" value="UniProtKB-EC"/>
</dbReference>
<dbReference type="GO" id="GO:0006433">
    <property type="term" value="P:prolyl-tRNA aminoacylation"/>
    <property type="evidence" value="ECO:0007669"/>
    <property type="project" value="InterPro"/>
</dbReference>
<sequence>MIEYYDISGCYILRPWACSVWDHIRDFFDREIKLLGVENAYFPMFVSKSALEKEADHIADFAPEVAWVTKSGQSDLAEPIALRPTSETIMYPSFAKWIRSHRDLPLKINQWANVVRWEFKNPTPFLRTREFLWQEGHTAYETKPEADKEVLQILELYRRVYEEYLAVPVIKGKKSEKEKFAGGLYTTTVEAIIPSTGRGVQGATSHNLGQNFSKMFDILIEDNDRPGQKKHVWQNSWGLTTRTIGVMIMLHGDNKGLVLPPRVASLQAVIVPCGITASLSEADRAALMAYGKQVEDALRAGGIRVKFDDRDNYTPGYKFNHWELRGVPLRIEVGPRDMKNKQIVAVRRDTGEKTSHSVDNIATTAKTLLTTIQDSLLARATAVRDAHVRRIENWEDFVPALNAKCAVLAPWCDETPCEEDIKKSSAKVDTDDGSGAAMGAKSLCKPFEQPELKAGQKCVKCDKPAKVFCLFGRSY</sequence>
<dbReference type="SMART" id="SM00946">
    <property type="entry name" value="ProRS-C_1"/>
    <property type="match status" value="1"/>
</dbReference>
<evidence type="ECO:0000256" key="1">
    <source>
        <dbReference type="ARBA" id="ARBA00012831"/>
    </source>
</evidence>
<dbReference type="InterPro" id="IPR033721">
    <property type="entry name" value="ProRS_core_arch_euk"/>
</dbReference>
<dbReference type="STRING" id="595528.A0A0D2WVP5"/>
<keyword evidence="2" id="KW-0436">Ligase</keyword>
<dbReference type="GO" id="GO:0005737">
    <property type="term" value="C:cytoplasm"/>
    <property type="evidence" value="ECO:0007669"/>
    <property type="project" value="InterPro"/>
</dbReference>
<reference evidence="11" key="1">
    <citation type="submission" date="2011-02" db="EMBL/GenBank/DDBJ databases">
        <title>The Genome Sequence of Capsaspora owczarzaki ATCC 30864.</title>
        <authorList>
            <person name="Russ C."/>
            <person name="Cuomo C."/>
            <person name="Burger G."/>
            <person name="Gray M.W."/>
            <person name="Holland P.W.H."/>
            <person name="King N."/>
            <person name="Lang F.B.F."/>
            <person name="Roger A.J."/>
            <person name="Ruiz-Trillo I."/>
            <person name="Young S.K."/>
            <person name="Zeng Q."/>
            <person name="Gargeya S."/>
            <person name="Alvarado L."/>
            <person name="Berlin A."/>
            <person name="Chapman S.B."/>
            <person name="Chen Z."/>
            <person name="Freedman E."/>
            <person name="Gellesch M."/>
            <person name="Goldberg J."/>
            <person name="Griggs A."/>
            <person name="Gujja S."/>
            <person name="Heilman E."/>
            <person name="Heiman D."/>
            <person name="Howarth C."/>
            <person name="Mehta T."/>
            <person name="Neiman D."/>
            <person name="Pearson M."/>
            <person name="Roberts A."/>
            <person name="Saif S."/>
            <person name="Shea T."/>
            <person name="Shenoy N."/>
            <person name="Sisk P."/>
            <person name="Stolte C."/>
            <person name="Sykes S."/>
            <person name="White J."/>
            <person name="Yandava C."/>
            <person name="Haas B."/>
            <person name="Nusbaum C."/>
            <person name="Birren B."/>
        </authorList>
    </citation>
    <scope>NUCLEOTIDE SEQUENCE</scope>
    <source>
        <strain evidence="11">ATCC 30864</strain>
    </source>
</reference>
<dbReference type="EC" id="6.1.1.15" evidence="1"/>
<proteinExistence type="inferred from homology"/>
<gene>
    <name evidence="10" type="ORF">CAOG_010010</name>
</gene>
<dbReference type="PANTHER" id="PTHR43382">
    <property type="entry name" value="PROLYL-TRNA SYNTHETASE"/>
    <property type="match status" value="1"/>
</dbReference>
<feature type="domain" description="Aminoacyl-transfer RNA synthetases class-II family profile" evidence="9">
    <location>
        <begin position="24"/>
        <end position="260"/>
    </location>
</feature>
<name>A0A0D2WVP5_CAPO3</name>
<dbReference type="InterPro" id="IPR004499">
    <property type="entry name" value="Pro-tRNA-ligase_IIa_arc-type"/>
</dbReference>
<dbReference type="PROSITE" id="PS50862">
    <property type="entry name" value="AA_TRNA_LIGASE_II"/>
    <property type="match status" value="1"/>
</dbReference>
<dbReference type="InterPro" id="IPR004154">
    <property type="entry name" value="Anticodon-bd"/>
</dbReference>
<organism evidence="10 11">
    <name type="scientific">Capsaspora owczarzaki (strain ATCC 30864)</name>
    <dbReference type="NCBI Taxonomy" id="595528"/>
    <lineage>
        <taxon>Eukaryota</taxon>
        <taxon>Filasterea</taxon>
        <taxon>Capsaspora</taxon>
    </lineage>
</organism>
<evidence type="ECO:0000256" key="7">
    <source>
        <dbReference type="ARBA" id="ARBA00029731"/>
    </source>
</evidence>
<protein>
    <recommendedName>
        <fullName evidence="1">proline--tRNA ligase</fullName>
        <ecNumber evidence="1">6.1.1.15</ecNumber>
    </recommendedName>
    <alternativeName>
        <fullName evidence="7">Prolyl-tRNA synthetase</fullName>
    </alternativeName>
</protein>
<dbReference type="InterPro" id="IPR016061">
    <property type="entry name" value="Pro-tRNA_ligase_II_C"/>
</dbReference>
<evidence type="ECO:0000256" key="3">
    <source>
        <dbReference type="ARBA" id="ARBA00022741"/>
    </source>
</evidence>
<keyword evidence="3" id="KW-0547">Nucleotide-binding</keyword>
<accession>A0A0D2WVP5</accession>
<dbReference type="FunFam" id="3.30.110.30:FF:000001">
    <property type="entry name" value="Bifunctional glutamate/proline--tRNA ligase"/>
    <property type="match status" value="1"/>
</dbReference>
<dbReference type="SUPFAM" id="SSF64586">
    <property type="entry name" value="C-terminal domain of ProRS"/>
    <property type="match status" value="1"/>
</dbReference>
<evidence type="ECO:0000256" key="2">
    <source>
        <dbReference type="ARBA" id="ARBA00022598"/>
    </source>
</evidence>
<dbReference type="InterPro" id="IPR017449">
    <property type="entry name" value="Pro-tRNA_synth_II"/>
</dbReference>
<dbReference type="PRINTS" id="PR01046">
    <property type="entry name" value="TRNASYNTHPRO"/>
</dbReference>
<dbReference type="Pfam" id="PF00587">
    <property type="entry name" value="tRNA-synt_2b"/>
    <property type="match status" value="1"/>
</dbReference>
<dbReference type="CDD" id="cd00862">
    <property type="entry name" value="ProRS_anticodon_zinc"/>
    <property type="match status" value="1"/>
</dbReference>
<dbReference type="InterPro" id="IPR006195">
    <property type="entry name" value="aa-tRNA-synth_II"/>
</dbReference>
<dbReference type="FunCoup" id="A0A0D2WVP5">
    <property type="interactions" value="87"/>
</dbReference>
<dbReference type="NCBIfam" id="TIGR00408">
    <property type="entry name" value="proS_fam_I"/>
    <property type="match status" value="1"/>
</dbReference>
<dbReference type="GO" id="GO:0005524">
    <property type="term" value="F:ATP binding"/>
    <property type="evidence" value="ECO:0007669"/>
    <property type="project" value="UniProtKB-KW"/>
</dbReference>
<evidence type="ECO:0000256" key="8">
    <source>
        <dbReference type="ARBA" id="ARBA00047671"/>
    </source>
</evidence>
<dbReference type="Gene3D" id="3.30.110.30">
    <property type="entry name" value="C-terminal domain of ProRS"/>
    <property type="match status" value="1"/>
</dbReference>
<dbReference type="HAMAP" id="MF_01571">
    <property type="entry name" value="Pro_tRNA_synth_type3"/>
    <property type="match status" value="1"/>
</dbReference>
<dbReference type="AlphaFoldDB" id="A0A0D2WVP5"/>
<dbReference type="FunFam" id="3.30.930.10:FF:000007">
    <property type="entry name" value="Bifunctional glutamate/proline--tRNA ligase"/>
    <property type="match status" value="1"/>
</dbReference>
<keyword evidence="6 10" id="KW-0030">Aminoacyl-tRNA synthetase</keyword>
<dbReference type="Proteomes" id="UP000008743">
    <property type="component" value="Unassembled WGS sequence"/>
</dbReference>
<evidence type="ECO:0000259" key="9">
    <source>
        <dbReference type="PROSITE" id="PS50862"/>
    </source>
</evidence>
<dbReference type="Gene3D" id="3.30.930.10">
    <property type="entry name" value="Bira Bifunctional Protein, Domain 2"/>
    <property type="match status" value="1"/>
</dbReference>
<evidence type="ECO:0000256" key="5">
    <source>
        <dbReference type="ARBA" id="ARBA00022917"/>
    </source>
</evidence>
<evidence type="ECO:0000313" key="11">
    <source>
        <dbReference type="Proteomes" id="UP000008743"/>
    </source>
</evidence>
<comment type="catalytic activity">
    <reaction evidence="8">
        <text>tRNA(Pro) + L-proline + ATP = L-prolyl-tRNA(Pro) + AMP + diphosphate</text>
        <dbReference type="Rhea" id="RHEA:14305"/>
        <dbReference type="Rhea" id="RHEA-COMP:9700"/>
        <dbReference type="Rhea" id="RHEA-COMP:9702"/>
        <dbReference type="ChEBI" id="CHEBI:30616"/>
        <dbReference type="ChEBI" id="CHEBI:33019"/>
        <dbReference type="ChEBI" id="CHEBI:60039"/>
        <dbReference type="ChEBI" id="CHEBI:78442"/>
        <dbReference type="ChEBI" id="CHEBI:78532"/>
        <dbReference type="ChEBI" id="CHEBI:456215"/>
        <dbReference type="EC" id="6.1.1.15"/>
    </reaction>
</comment>
<dbReference type="OrthoDB" id="1350766at2759"/>